<comment type="similarity">
    <text evidence="6 8">Belongs to the sulfate adenylyltransferase family.</text>
</comment>
<keyword evidence="5 8" id="KW-0067">ATP-binding</keyword>
<comment type="caution">
    <text evidence="11">The sequence shown here is derived from an EMBL/GenBank/DDBJ whole genome shotgun (WGS) entry which is preliminary data.</text>
</comment>
<comment type="catalytic activity">
    <reaction evidence="7 8">
        <text>sulfate + ATP + H(+) = adenosine 5'-phosphosulfate + diphosphate</text>
        <dbReference type="Rhea" id="RHEA:18133"/>
        <dbReference type="ChEBI" id="CHEBI:15378"/>
        <dbReference type="ChEBI" id="CHEBI:16189"/>
        <dbReference type="ChEBI" id="CHEBI:30616"/>
        <dbReference type="ChEBI" id="CHEBI:33019"/>
        <dbReference type="ChEBI" id="CHEBI:58243"/>
        <dbReference type="EC" id="2.7.7.4"/>
    </reaction>
</comment>
<proteinExistence type="inferred from homology"/>
<evidence type="ECO:0000256" key="8">
    <source>
        <dbReference type="HAMAP-Rule" id="MF_00066"/>
    </source>
</evidence>
<organism evidence="11 12">
    <name type="scientific">Zhongshania borealis</name>
    <dbReference type="NCBI Taxonomy" id="889488"/>
    <lineage>
        <taxon>Bacteria</taxon>
        <taxon>Pseudomonadati</taxon>
        <taxon>Pseudomonadota</taxon>
        <taxon>Gammaproteobacteria</taxon>
        <taxon>Cellvibrionales</taxon>
        <taxon>Spongiibacteraceae</taxon>
        <taxon>Zhongshania</taxon>
    </lineage>
</organism>
<dbReference type="RefSeq" id="WP_344931812.1">
    <property type="nucleotide sequence ID" value="NZ_BAABDM010000001.1"/>
</dbReference>
<gene>
    <name evidence="8 11" type="primary">sat</name>
    <name evidence="11" type="ORF">GCM10022414_01730</name>
</gene>
<dbReference type="GO" id="GO:0016779">
    <property type="term" value="F:nucleotidyltransferase activity"/>
    <property type="evidence" value="ECO:0007669"/>
    <property type="project" value="UniProtKB-KW"/>
</dbReference>
<dbReference type="EC" id="2.7.7.4" evidence="8"/>
<keyword evidence="3 8" id="KW-0548">Nucleotidyltransferase</keyword>
<evidence type="ECO:0000313" key="11">
    <source>
        <dbReference type="EMBL" id="GAA4082763.1"/>
    </source>
</evidence>
<evidence type="ECO:0000256" key="3">
    <source>
        <dbReference type="ARBA" id="ARBA00022695"/>
    </source>
</evidence>
<dbReference type="EMBL" id="BAABDM010000001">
    <property type="protein sequence ID" value="GAA4082763.1"/>
    <property type="molecule type" value="Genomic_DNA"/>
</dbReference>
<evidence type="ECO:0000256" key="4">
    <source>
        <dbReference type="ARBA" id="ARBA00022741"/>
    </source>
</evidence>
<dbReference type="CDD" id="cd00517">
    <property type="entry name" value="ATPS"/>
    <property type="match status" value="1"/>
</dbReference>
<dbReference type="SUPFAM" id="SSF52374">
    <property type="entry name" value="Nucleotidylyl transferase"/>
    <property type="match status" value="1"/>
</dbReference>
<dbReference type="InterPro" id="IPR002650">
    <property type="entry name" value="Sulphate_adenylyltransferase"/>
</dbReference>
<sequence length="398" mass="43850">MIKPHGAEELSPLFVYDTEKHHALNAEAETLPSLLVSSAAAANAVMLGAGYFTPLKGYMNLADSLAVAKDLCTTDGLFWPVPIVNLTKDAQGITAGQRIALRDPNVEGNPVLAIMDVEAVEAVSAEQIDFMAENIFGTLDAKHPGVQTFKAQGNTMLSGPIQVLNFSYFQADFPDTFRTAVEIRNEIAERGWEKVVAFQTRNPMHRAHEELCRMAMEDLGTDGILIHMLLGQLKPGDIPAHVRDASIRKMVEVYFPKNTVMITGYGFDMLYAGPREAVLHALFRQNCGCTHLIVGRDHAGVGDYYGGFDAQTIFDEKVPAGAMDIEIYRADHTAYSKKLDKVVMMRDAPDHEKDDFVLLSGTKVREMLGNGIAPPPEFSRPEVAKILMDYYQIEDAKA</sequence>
<name>A0ABP7W7I1_9GAMM</name>
<evidence type="ECO:0000313" key="12">
    <source>
        <dbReference type="Proteomes" id="UP001500392"/>
    </source>
</evidence>
<dbReference type="Gene3D" id="3.40.50.620">
    <property type="entry name" value="HUPs"/>
    <property type="match status" value="1"/>
</dbReference>
<dbReference type="InterPro" id="IPR025980">
    <property type="entry name" value="ATP-Sase_PUA-like_dom"/>
</dbReference>
<dbReference type="Pfam" id="PF01747">
    <property type="entry name" value="ATP-sulfurylase"/>
    <property type="match status" value="1"/>
</dbReference>
<evidence type="ECO:0000256" key="7">
    <source>
        <dbReference type="ARBA" id="ARBA00049370"/>
    </source>
</evidence>
<reference evidence="12" key="1">
    <citation type="journal article" date="2019" name="Int. J. Syst. Evol. Microbiol.">
        <title>The Global Catalogue of Microorganisms (GCM) 10K type strain sequencing project: providing services to taxonomists for standard genome sequencing and annotation.</title>
        <authorList>
            <consortium name="The Broad Institute Genomics Platform"/>
            <consortium name="The Broad Institute Genome Sequencing Center for Infectious Disease"/>
            <person name="Wu L."/>
            <person name="Ma J."/>
        </authorList>
    </citation>
    <scope>NUCLEOTIDE SEQUENCE [LARGE SCALE GENOMIC DNA]</scope>
    <source>
        <strain evidence="12">JCM 17304</strain>
    </source>
</reference>
<evidence type="ECO:0000256" key="2">
    <source>
        <dbReference type="ARBA" id="ARBA00022679"/>
    </source>
</evidence>
<dbReference type="InterPro" id="IPR024951">
    <property type="entry name" value="Sulfurylase_cat_dom"/>
</dbReference>
<keyword evidence="12" id="KW-1185">Reference proteome</keyword>
<feature type="domain" description="ATP-sulfurylase PUA-like" evidence="10">
    <location>
        <begin position="2"/>
        <end position="165"/>
    </location>
</feature>
<dbReference type="NCBIfam" id="TIGR00339">
    <property type="entry name" value="sopT"/>
    <property type="match status" value="1"/>
</dbReference>
<feature type="domain" description="Sulphate adenylyltransferase catalytic" evidence="9">
    <location>
        <begin position="178"/>
        <end position="389"/>
    </location>
</feature>
<keyword evidence="2 8" id="KW-0808">Transferase</keyword>
<dbReference type="PANTHER" id="PTHR43509:SF1">
    <property type="entry name" value="SULFATE ADENYLYLTRANSFERASE"/>
    <property type="match status" value="1"/>
</dbReference>
<comment type="pathway">
    <text evidence="1 8">Sulfur metabolism; hydrogen sulfide biosynthesis; sulfite from sulfate: step 1/3.</text>
</comment>
<evidence type="ECO:0000256" key="6">
    <source>
        <dbReference type="ARBA" id="ARBA00037980"/>
    </source>
</evidence>
<dbReference type="SUPFAM" id="SSF88697">
    <property type="entry name" value="PUA domain-like"/>
    <property type="match status" value="1"/>
</dbReference>
<dbReference type="InterPro" id="IPR014729">
    <property type="entry name" value="Rossmann-like_a/b/a_fold"/>
</dbReference>
<evidence type="ECO:0000256" key="5">
    <source>
        <dbReference type="ARBA" id="ARBA00022840"/>
    </source>
</evidence>
<dbReference type="Pfam" id="PF14306">
    <property type="entry name" value="PUA_2"/>
    <property type="match status" value="1"/>
</dbReference>
<dbReference type="Proteomes" id="UP001500392">
    <property type="component" value="Unassembled WGS sequence"/>
</dbReference>
<accession>A0ABP7W7I1</accession>
<dbReference type="InterPro" id="IPR015947">
    <property type="entry name" value="PUA-like_sf"/>
</dbReference>
<keyword evidence="4 8" id="KW-0547">Nucleotide-binding</keyword>
<dbReference type="InterPro" id="IPR020792">
    <property type="entry name" value="SO4_adenylyltransferase_pro"/>
</dbReference>
<dbReference type="HAMAP" id="MF_00066">
    <property type="entry name" value="Sulf_adenylyltr"/>
    <property type="match status" value="1"/>
</dbReference>
<protein>
    <recommendedName>
        <fullName evidence="8">Sulfate adenylyltransferase</fullName>
        <ecNumber evidence="8">2.7.7.4</ecNumber>
    </recommendedName>
    <alternativeName>
        <fullName evidence="8">ATP-sulfurylase</fullName>
    </alternativeName>
    <alternativeName>
        <fullName evidence="8">Sulfate adenylate transferase</fullName>
        <shortName evidence="8">SAT</shortName>
    </alternativeName>
</protein>
<evidence type="ECO:0000256" key="1">
    <source>
        <dbReference type="ARBA" id="ARBA00005048"/>
    </source>
</evidence>
<evidence type="ECO:0000259" key="9">
    <source>
        <dbReference type="Pfam" id="PF01747"/>
    </source>
</evidence>
<dbReference type="PANTHER" id="PTHR43509">
    <property type="match status" value="1"/>
</dbReference>
<dbReference type="Gene3D" id="3.10.400.10">
    <property type="entry name" value="Sulfate adenylyltransferase"/>
    <property type="match status" value="1"/>
</dbReference>
<evidence type="ECO:0000259" key="10">
    <source>
        <dbReference type="Pfam" id="PF14306"/>
    </source>
</evidence>